<proteinExistence type="predicted"/>
<evidence type="ECO:0000313" key="2">
    <source>
        <dbReference type="Proteomes" id="UP001466933"/>
    </source>
</evidence>
<protein>
    <submittedName>
        <fullName evidence="1">Uncharacterized protein</fullName>
    </submittedName>
</protein>
<keyword evidence="2" id="KW-1185">Reference proteome</keyword>
<reference evidence="1 2" key="1">
    <citation type="submission" date="2024-05" db="EMBL/GenBank/DDBJ databases">
        <title>Burkholderia sp. Nov. a novel bacteria isolated from rhizosphere soil of Camellia sinensis.</title>
        <authorList>
            <person name="Dong Y."/>
        </authorList>
    </citation>
    <scope>NUCLEOTIDE SEQUENCE [LARGE SCALE GENOMIC DNA]</scope>
    <source>
        <strain evidence="1 2">GS2Y</strain>
    </source>
</reference>
<dbReference type="Proteomes" id="UP001466933">
    <property type="component" value="Unassembled WGS sequence"/>
</dbReference>
<organism evidence="1 2">
    <name type="scientific">Burkholderia theae</name>
    <dbReference type="NCBI Taxonomy" id="3143496"/>
    <lineage>
        <taxon>Bacteria</taxon>
        <taxon>Pseudomonadati</taxon>
        <taxon>Pseudomonadota</taxon>
        <taxon>Betaproteobacteria</taxon>
        <taxon>Burkholderiales</taxon>
        <taxon>Burkholderiaceae</taxon>
        <taxon>Burkholderia</taxon>
    </lineage>
</organism>
<accession>A0ABU9WN25</accession>
<name>A0ABU9WN25_9BURK</name>
<comment type="caution">
    <text evidence="1">The sequence shown here is derived from an EMBL/GenBank/DDBJ whole genome shotgun (WGS) entry which is preliminary data.</text>
</comment>
<sequence>MRATEADATDHRKQHLVNSAHVITRPAGRENMILGPDPTDKKTSRRPMILRGRRRFTATKAASWILCKESPFSLGRLPHRSPFPVVLHFSIALHYDGSEAPFKARYQRGSEEIMTDRNEDAGALVDPALWKDWRLQTTAELAAEFTPLWNPDVTYPKGSLIKLAGQFPVHDGRQLTLNIPNATALFLSISHRNYVEARAALDRSGIRKGLRKHVTFAVDADAFHYLECFMTSVVGAYTAVEAFANETIPDNYVHVQKHKDAEEHLVKSDVERRLTLSKKMSEILPAALNIQAPKGKKCWDDFHRLEQMRERIIHMKSADRNMNGPARGTVWEDLFKFPEPVTLALPVLEFFARQIDVKRLWVTDRPF</sequence>
<dbReference type="EMBL" id="JBCPYA010000009">
    <property type="protein sequence ID" value="MEN2472532.1"/>
    <property type="molecule type" value="Genomic_DNA"/>
</dbReference>
<evidence type="ECO:0000313" key="1">
    <source>
        <dbReference type="EMBL" id="MEN2472532.1"/>
    </source>
</evidence>
<gene>
    <name evidence="1" type="ORF">VOI36_21735</name>
</gene>
<dbReference type="RefSeq" id="WP_343493448.1">
    <property type="nucleotide sequence ID" value="NZ_JBCPYA010000009.1"/>
</dbReference>